<evidence type="ECO:0000313" key="3">
    <source>
        <dbReference type="WBParaSite" id="SVE_1711200.1"/>
    </source>
</evidence>
<protein>
    <submittedName>
        <fullName evidence="3">Uncharacterized protein</fullName>
    </submittedName>
</protein>
<keyword evidence="2" id="KW-1185">Reference proteome</keyword>
<feature type="signal peptide" evidence="1">
    <location>
        <begin position="1"/>
        <end position="20"/>
    </location>
</feature>
<reference evidence="3" key="2">
    <citation type="submission" date="2015-08" db="UniProtKB">
        <authorList>
            <consortium name="WormBaseParasite"/>
        </authorList>
    </citation>
    <scope>IDENTIFICATION</scope>
</reference>
<accession>A0A0K0FXD6</accession>
<reference evidence="2" key="1">
    <citation type="submission" date="2014-07" db="EMBL/GenBank/DDBJ databases">
        <authorList>
            <person name="Martin A.A"/>
            <person name="De Silva N."/>
        </authorList>
    </citation>
    <scope>NUCLEOTIDE SEQUENCE</scope>
</reference>
<feature type="chain" id="PRO_5005330472" evidence="1">
    <location>
        <begin position="21"/>
        <end position="73"/>
    </location>
</feature>
<sequence>MNFINLVSLFILIIQPCGNSNCPPILNHAFVVYIIEPNSLFTYNTVDYLSREHQYSTWKGLRDGLILMDGGVL</sequence>
<dbReference type="AlphaFoldDB" id="A0A0K0FXD6"/>
<dbReference type="Proteomes" id="UP000035680">
    <property type="component" value="Unassembled WGS sequence"/>
</dbReference>
<keyword evidence="1" id="KW-0732">Signal</keyword>
<proteinExistence type="predicted"/>
<evidence type="ECO:0000256" key="1">
    <source>
        <dbReference type="SAM" id="SignalP"/>
    </source>
</evidence>
<name>A0A0K0FXD6_STRVS</name>
<organism evidence="2 3">
    <name type="scientific">Strongyloides venezuelensis</name>
    <name type="common">Threadworm</name>
    <dbReference type="NCBI Taxonomy" id="75913"/>
    <lineage>
        <taxon>Eukaryota</taxon>
        <taxon>Metazoa</taxon>
        <taxon>Ecdysozoa</taxon>
        <taxon>Nematoda</taxon>
        <taxon>Chromadorea</taxon>
        <taxon>Rhabditida</taxon>
        <taxon>Tylenchina</taxon>
        <taxon>Panagrolaimomorpha</taxon>
        <taxon>Strongyloidoidea</taxon>
        <taxon>Strongyloididae</taxon>
        <taxon>Strongyloides</taxon>
    </lineage>
</organism>
<dbReference type="WBParaSite" id="SVE_1711200.1">
    <property type="protein sequence ID" value="SVE_1711200.1"/>
    <property type="gene ID" value="SVE_1711200"/>
</dbReference>
<evidence type="ECO:0000313" key="2">
    <source>
        <dbReference type="Proteomes" id="UP000035680"/>
    </source>
</evidence>